<dbReference type="KEGG" id="vg:80831923"/>
<accession>A0A9E7C5X7</accession>
<proteinExistence type="predicted"/>
<organism evidence="1 2">
    <name type="scientific">Escherichia phage SKA49</name>
    <dbReference type="NCBI Taxonomy" id="2910155"/>
    <lineage>
        <taxon>Viruses</taxon>
        <taxon>Duplodnaviria</taxon>
        <taxon>Heunggongvirae</taxon>
        <taxon>Uroviricota</taxon>
        <taxon>Caudoviricetes</taxon>
        <taxon>Chaseviridae</taxon>
        <taxon>Cleopatravirinae</taxon>
        <taxon>Carltongylesvirus</taxon>
        <taxon>Carltongylesvirus SKA49</taxon>
    </lineage>
</organism>
<dbReference type="Proteomes" id="UP001162781">
    <property type="component" value="Segment"/>
</dbReference>
<dbReference type="GeneID" id="80831923"/>
<sequence>MKCCRICGESKPLTDFGCTKKSKDGRDTMCKSCKNVRSRQHYNLNSSRIKEHQRTYLASNKETKYASSAAYRNGFPNKIRAHRMVNDALRRGKISKQPCECCGNLSAIAHHDDYLKPMVVRWLCRKHHAEWHRDNGEALNGK</sequence>
<dbReference type="RefSeq" id="YP_010844778.1">
    <property type="nucleotide sequence ID" value="NC_079180.1"/>
</dbReference>
<protein>
    <submittedName>
        <fullName evidence="1">Baseplate wedge protein</fullName>
    </submittedName>
</protein>
<evidence type="ECO:0000313" key="1">
    <source>
        <dbReference type="EMBL" id="UIU47121.1"/>
    </source>
</evidence>
<evidence type="ECO:0000313" key="2">
    <source>
        <dbReference type="Proteomes" id="UP001162781"/>
    </source>
</evidence>
<keyword evidence="2" id="KW-1185">Reference proteome</keyword>
<name>A0A9E7C5X7_9CAUD</name>
<dbReference type="EMBL" id="OL741059">
    <property type="protein sequence ID" value="UIU47121.1"/>
    <property type="molecule type" value="Genomic_DNA"/>
</dbReference>
<reference evidence="1" key="1">
    <citation type="submission" date="2021-12" db="EMBL/GenBank/DDBJ databases">
        <title>Complete genome analysis of a new phage of genus Carltongylesvirus, Escherichia-Phage-SKA49.</title>
        <authorList>
            <person name="Sattar S."/>
            <person name="Khanum S."/>
            <person name="Altermann E."/>
            <person name="Bailie M."/>
        </authorList>
    </citation>
    <scope>NUCLEOTIDE SEQUENCE</scope>
</reference>